<evidence type="ECO:0000313" key="1">
    <source>
        <dbReference type="EMBL" id="RAV31097.1"/>
    </source>
</evidence>
<gene>
    <name evidence="1" type="ORF">DLJ54_10170</name>
</gene>
<reference evidence="1 2" key="1">
    <citation type="journal article" date="2018" name="Syst. Appl. Microbiol.">
        <title>Corynebacterium heidelbergense sp. nov., isolated from the preen glands of Egyptian geese (Alopochen aegyptiacus).</title>
        <authorList>
            <person name="Braun M.S."/>
            <person name="Wang E."/>
            <person name="Zimmermann S."/>
            <person name="Wink M."/>
        </authorList>
    </citation>
    <scope>NUCLEOTIDE SEQUENCE [LARGE SCALE GENOMIC DNA]</scope>
    <source>
        <strain evidence="1 2">647</strain>
    </source>
</reference>
<comment type="caution">
    <text evidence="1">The sequence shown here is derived from an EMBL/GenBank/DDBJ whole genome shotgun (WGS) entry which is preliminary data.</text>
</comment>
<proteinExistence type="predicted"/>
<evidence type="ECO:0000313" key="2">
    <source>
        <dbReference type="Proteomes" id="UP000251577"/>
    </source>
</evidence>
<sequence>MIGQPIVDFPFTFVTPLGADDDDIASLAHCWCGHVEFADGLKTYSTLVARGFPEITGYLHNVMQQLQIEA</sequence>
<dbReference type="EMBL" id="QHCV01000215">
    <property type="protein sequence ID" value="RAV31097.1"/>
    <property type="molecule type" value="Genomic_DNA"/>
</dbReference>
<name>A0A364V399_9CORY</name>
<feature type="non-terminal residue" evidence="1">
    <location>
        <position position="70"/>
    </location>
</feature>
<dbReference type="AlphaFoldDB" id="A0A364V399"/>
<keyword evidence="2" id="KW-1185">Reference proteome</keyword>
<accession>A0A364V399</accession>
<dbReference type="Proteomes" id="UP000251577">
    <property type="component" value="Unassembled WGS sequence"/>
</dbReference>
<organism evidence="1 2">
    <name type="scientific">Corynebacterium heidelbergense</name>
    <dbReference type="NCBI Taxonomy" id="2055947"/>
    <lineage>
        <taxon>Bacteria</taxon>
        <taxon>Bacillati</taxon>
        <taxon>Actinomycetota</taxon>
        <taxon>Actinomycetes</taxon>
        <taxon>Mycobacteriales</taxon>
        <taxon>Corynebacteriaceae</taxon>
        <taxon>Corynebacterium</taxon>
    </lineage>
</organism>
<protein>
    <submittedName>
        <fullName evidence="1">Uncharacterized protein</fullName>
    </submittedName>
</protein>